<evidence type="ECO:0000259" key="7">
    <source>
        <dbReference type="SMART" id="SM01382"/>
    </source>
</evidence>
<dbReference type="InterPro" id="IPR014722">
    <property type="entry name" value="Rib_uL2_dom2"/>
</dbReference>
<dbReference type="InterPro" id="IPR012340">
    <property type="entry name" value="NA-bd_OB-fold"/>
</dbReference>
<dbReference type="InterPro" id="IPR005880">
    <property type="entry name" value="Ribosomal_uL2_bac/org-type"/>
</dbReference>
<sequence length="255" mass="27923">MKNITFSKPEKSLIKILPKQSGRNNLGHITAHHQGGREKRYYREIDFKRDKVGISGRVVSFEYDPNRNVQIALIQYPDGSKRYILVPLGLNIGDHVTSGNDVEAKIGNCIPLAYIPVGTPIHNIELHPGKGGQIARGAGTAATILAKENGFAHIKLPSGEVRLIIDKCKATIGQLANIEAKATPVGKAGRSRHMGVRPKVRGTAQNPRSHPHGGGEGRSGEGLKQPKTPWGKPARGLKTRKKDKLSNRYILKRRK</sequence>
<comment type="function">
    <text evidence="5">One of the primary rRNA binding proteins. Required for association of the 30S and 50S subunits to form the 70S ribosome, for tRNA binding and peptide bond formation. It has been suggested to have peptidyltransferase activity; this is somewhat controversial. Makes several contacts with the 16S rRNA in the 70S ribosome.</text>
</comment>
<evidence type="ECO:0000256" key="3">
    <source>
        <dbReference type="ARBA" id="ARBA00023274"/>
    </source>
</evidence>
<organism evidence="9 10">
    <name type="scientific">Candidatus Gottesmanbacteria bacterium RIFCSPLOWO2_01_FULL_39_12b</name>
    <dbReference type="NCBI Taxonomy" id="1798388"/>
    <lineage>
        <taxon>Bacteria</taxon>
        <taxon>Candidatus Gottesmaniibacteriota</taxon>
    </lineage>
</organism>
<dbReference type="FunFam" id="2.30.30.30:FF:000001">
    <property type="entry name" value="50S ribosomal protein L2"/>
    <property type="match status" value="1"/>
</dbReference>
<dbReference type="Gene3D" id="2.30.30.30">
    <property type="match status" value="1"/>
</dbReference>
<name>A0A1F6ARL2_9BACT</name>
<dbReference type="GO" id="GO:0019843">
    <property type="term" value="F:rRNA binding"/>
    <property type="evidence" value="ECO:0007669"/>
    <property type="project" value="UniProtKB-UniRule"/>
</dbReference>
<feature type="region of interest" description="Disordered" evidence="6">
    <location>
        <begin position="183"/>
        <end position="255"/>
    </location>
</feature>
<dbReference type="Pfam" id="PF03947">
    <property type="entry name" value="Ribosomal_L2_C"/>
    <property type="match status" value="1"/>
</dbReference>
<dbReference type="Proteomes" id="UP000176609">
    <property type="component" value="Unassembled WGS sequence"/>
</dbReference>
<dbReference type="InterPro" id="IPR008991">
    <property type="entry name" value="Translation_prot_SH3-like_sf"/>
</dbReference>
<dbReference type="Gene3D" id="2.40.50.140">
    <property type="entry name" value="Nucleic acid-binding proteins"/>
    <property type="match status" value="1"/>
</dbReference>
<dbReference type="InterPro" id="IPR014726">
    <property type="entry name" value="Ribosomal_uL2_dom3"/>
</dbReference>
<proteinExistence type="inferred from homology"/>
<dbReference type="AlphaFoldDB" id="A0A1F6ARL2"/>
<evidence type="ECO:0000313" key="9">
    <source>
        <dbReference type="EMBL" id="OGG27298.1"/>
    </source>
</evidence>
<protein>
    <recommendedName>
        <fullName evidence="4 5">Large ribosomal subunit protein uL2</fullName>
    </recommendedName>
</protein>
<dbReference type="InterPro" id="IPR022666">
    <property type="entry name" value="Ribosomal_uL2_RNA-bd_dom"/>
</dbReference>
<comment type="similarity">
    <text evidence="1 5">Belongs to the universal ribosomal protein uL2 family.</text>
</comment>
<evidence type="ECO:0000256" key="1">
    <source>
        <dbReference type="ARBA" id="ARBA00005636"/>
    </source>
</evidence>
<keyword evidence="5" id="KW-0699">rRNA-binding</keyword>
<feature type="compositionally biased region" description="Basic residues" evidence="6">
    <location>
        <begin position="189"/>
        <end position="200"/>
    </location>
</feature>
<feature type="domain" description="Large ribosomal subunit protein uL2 C-terminal" evidence="7">
    <location>
        <begin position="104"/>
        <end position="233"/>
    </location>
</feature>
<accession>A0A1F6ARL2</accession>
<dbReference type="Gene3D" id="4.10.950.10">
    <property type="entry name" value="Ribosomal protein L2, domain 3"/>
    <property type="match status" value="1"/>
</dbReference>
<evidence type="ECO:0000256" key="5">
    <source>
        <dbReference type="HAMAP-Rule" id="MF_01320"/>
    </source>
</evidence>
<dbReference type="PANTHER" id="PTHR13691">
    <property type="entry name" value="RIBOSOMAL PROTEIN L2"/>
    <property type="match status" value="1"/>
</dbReference>
<keyword evidence="3 5" id="KW-0687">Ribonucleoprotein</keyword>
<dbReference type="HAMAP" id="MF_01320_B">
    <property type="entry name" value="Ribosomal_uL2_B"/>
    <property type="match status" value="1"/>
</dbReference>
<evidence type="ECO:0000256" key="4">
    <source>
        <dbReference type="ARBA" id="ARBA00035242"/>
    </source>
</evidence>
<dbReference type="EMBL" id="MFJR01000004">
    <property type="protein sequence ID" value="OGG27298.1"/>
    <property type="molecule type" value="Genomic_DNA"/>
</dbReference>
<dbReference type="SMART" id="SM01383">
    <property type="entry name" value="Ribosomal_L2"/>
    <property type="match status" value="1"/>
</dbReference>
<dbReference type="Pfam" id="PF00181">
    <property type="entry name" value="Ribosomal_L2_N"/>
    <property type="match status" value="1"/>
</dbReference>
<dbReference type="SMART" id="SM01382">
    <property type="entry name" value="Ribosomal_L2_C"/>
    <property type="match status" value="1"/>
</dbReference>
<gene>
    <name evidence="5" type="primary">rplB</name>
    <name evidence="9" type="ORF">A2960_04365</name>
</gene>
<dbReference type="GO" id="GO:0016740">
    <property type="term" value="F:transferase activity"/>
    <property type="evidence" value="ECO:0007669"/>
    <property type="project" value="InterPro"/>
</dbReference>
<evidence type="ECO:0000259" key="8">
    <source>
        <dbReference type="SMART" id="SM01383"/>
    </source>
</evidence>
<comment type="caution">
    <text evidence="9">The sequence shown here is derived from an EMBL/GenBank/DDBJ whole genome shotgun (WGS) entry which is preliminary data.</text>
</comment>
<dbReference type="InterPro" id="IPR002171">
    <property type="entry name" value="Ribosomal_uL2"/>
</dbReference>
<dbReference type="FunFam" id="4.10.950.10:FF:000001">
    <property type="entry name" value="50S ribosomal protein L2"/>
    <property type="match status" value="1"/>
</dbReference>
<comment type="subunit">
    <text evidence="5">Part of the 50S ribosomal subunit. Forms a bridge to the 30S subunit in the 70S ribosome.</text>
</comment>
<keyword evidence="2 5" id="KW-0689">Ribosomal protein</keyword>
<dbReference type="PANTHER" id="PTHR13691:SF5">
    <property type="entry name" value="LARGE RIBOSOMAL SUBUNIT PROTEIN UL2M"/>
    <property type="match status" value="1"/>
</dbReference>
<feature type="domain" description="Large ribosomal subunit protein uL2 RNA-binding" evidence="8">
    <location>
        <begin position="22"/>
        <end position="98"/>
    </location>
</feature>
<evidence type="ECO:0000256" key="2">
    <source>
        <dbReference type="ARBA" id="ARBA00022980"/>
    </source>
</evidence>
<dbReference type="PIRSF" id="PIRSF002158">
    <property type="entry name" value="Ribosomal_L2"/>
    <property type="match status" value="1"/>
</dbReference>
<evidence type="ECO:0000256" key="6">
    <source>
        <dbReference type="SAM" id="MobiDB-lite"/>
    </source>
</evidence>
<dbReference type="GO" id="GO:0002181">
    <property type="term" value="P:cytoplasmic translation"/>
    <property type="evidence" value="ECO:0007669"/>
    <property type="project" value="TreeGrafter"/>
</dbReference>
<dbReference type="SUPFAM" id="SSF50249">
    <property type="entry name" value="Nucleic acid-binding proteins"/>
    <property type="match status" value="1"/>
</dbReference>
<dbReference type="NCBIfam" id="TIGR01171">
    <property type="entry name" value="rplB_bact"/>
    <property type="match status" value="1"/>
</dbReference>
<dbReference type="InterPro" id="IPR022669">
    <property type="entry name" value="Ribosomal_uL2_C"/>
</dbReference>
<dbReference type="GO" id="GO:0003735">
    <property type="term" value="F:structural constituent of ribosome"/>
    <property type="evidence" value="ECO:0007669"/>
    <property type="project" value="InterPro"/>
</dbReference>
<dbReference type="GO" id="GO:0015934">
    <property type="term" value="C:large ribosomal subunit"/>
    <property type="evidence" value="ECO:0007669"/>
    <property type="project" value="InterPro"/>
</dbReference>
<keyword evidence="5" id="KW-0694">RNA-binding</keyword>
<dbReference type="SUPFAM" id="SSF50104">
    <property type="entry name" value="Translation proteins SH3-like domain"/>
    <property type="match status" value="1"/>
</dbReference>
<reference evidence="9 10" key="1">
    <citation type="journal article" date="2016" name="Nat. Commun.">
        <title>Thousands of microbial genomes shed light on interconnected biogeochemical processes in an aquifer system.</title>
        <authorList>
            <person name="Anantharaman K."/>
            <person name="Brown C.T."/>
            <person name="Hug L.A."/>
            <person name="Sharon I."/>
            <person name="Castelle C.J."/>
            <person name="Probst A.J."/>
            <person name="Thomas B.C."/>
            <person name="Singh A."/>
            <person name="Wilkins M.J."/>
            <person name="Karaoz U."/>
            <person name="Brodie E.L."/>
            <person name="Williams K.H."/>
            <person name="Hubbard S.S."/>
            <person name="Banfield J.F."/>
        </authorList>
    </citation>
    <scope>NUCLEOTIDE SEQUENCE [LARGE SCALE GENOMIC DNA]</scope>
</reference>
<evidence type="ECO:0000313" key="10">
    <source>
        <dbReference type="Proteomes" id="UP000176609"/>
    </source>
</evidence>